<evidence type="ECO:0000313" key="6">
    <source>
        <dbReference type="EMBL" id="EAY28674.1"/>
    </source>
</evidence>
<dbReference type="Pfam" id="PF03466">
    <property type="entry name" value="LysR_substrate"/>
    <property type="match status" value="1"/>
</dbReference>
<dbReference type="PANTHER" id="PTHR30346:SF0">
    <property type="entry name" value="HCA OPERON TRANSCRIPTIONAL ACTIVATOR HCAR"/>
    <property type="match status" value="1"/>
</dbReference>
<dbReference type="RefSeq" id="WP_002697385.1">
    <property type="nucleotide sequence ID" value="NZ_AAWS01000014.1"/>
</dbReference>
<evidence type="ECO:0000256" key="1">
    <source>
        <dbReference type="ARBA" id="ARBA00009437"/>
    </source>
</evidence>
<dbReference type="Proteomes" id="UP000004095">
    <property type="component" value="Unassembled WGS sequence"/>
</dbReference>
<dbReference type="AlphaFoldDB" id="A1ZLC0"/>
<dbReference type="GO" id="GO:0032993">
    <property type="term" value="C:protein-DNA complex"/>
    <property type="evidence" value="ECO:0007669"/>
    <property type="project" value="TreeGrafter"/>
</dbReference>
<dbReference type="SUPFAM" id="SSF46785">
    <property type="entry name" value="Winged helix' DNA-binding domain"/>
    <property type="match status" value="1"/>
</dbReference>
<dbReference type="SUPFAM" id="SSF53850">
    <property type="entry name" value="Periplasmic binding protein-like II"/>
    <property type="match status" value="1"/>
</dbReference>
<dbReference type="Pfam" id="PF00126">
    <property type="entry name" value="HTH_1"/>
    <property type="match status" value="1"/>
</dbReference>
<evidence type="ECO:0000256" key="3">
    <source>
        <dbReference type="ARBA" id="ARBA00023125"/>
    </source>
</evidence>
<name>A1ZLC0_MICM2</name>
<dbReference type="InterPro" id="IPR000847">
    <property type="entry name" value="LysR_HTH_N"/>
</dbReference>
<sequence>MIEFKQLTVFISVAESLSFSKAAQSLSITQPTVSKHIKTLEDELGVALFVRNQKQLSLTFEGKVFLEEARKILVTSEKARNVVKSEPRPQEIKIGFVPLAMLTFLPQFISAMKTTLPNVNIQIQTFHSNLELLEQFHQGNLDVAFYYQTYPQDNMQSLMVYEDDIVVIQPTNSEYARVKEITPAHAPFLRYILPPRESNPYLMDMFFNMCKFLKFEPEIAFYMRPHQARLSLVSEGLGVMMDSESLKKLHTPNIVFTPLHKNVRSKARIFMGYKPEHKHQDIIQHFVGYFDQTT</sequence>
<evidence type="ECO:0000259" key="5">
    <source>
        <dbReference type="PROSITE" id="PS50931"/>
    </source>
</evidence>
<dbReference type="Gene3D" id="1.10.10.10">
    <property type="entry name" value="Winged helix-like DNA-binding domain superfamily/Winged helix DNA-binding domain"/>
    <property type="match status" value="1"/>
</dbReference>
<dbReference type="FunFam" id="1.10.10.10:FF:000001">
    <property type="entry name" value="LysR family transcriptional regulator"/>
    <property type="match status" value="1"/>
</dbReference>
<gene>
    <name evidence="6" type="ORF">M23134_07772</name>
</gene>
<feature type="domain" description="HTH lysR-type" evidence="5">
    <location>
        <begin position="2"/>
        <end position="59"/>
    </location>
</feature>
<dbReference type="InterPro" id="IPR036388">
    <property type="entry name" value="WH-like_DNA-bd_sf"/>
</dbReference>
<dbReference type="GO" id="GO:0003700">
    <property type="term" value="F:DNA-binding transcription factor activity"/>
    <property type="evidence" value="ECO:0007669"/>
    <property type="project" value="InterPro"/>
</dbReference>
<dbReference type="InterPro" id="IPR036390">
    <property type="entry name" value="WH_DNA-bd_sf"/>
</dbReference>
<dbReference type="Gene3D" id="3.40.190.10">
    <property type="entry name" value="Periplasmic binding protein-like II"/>
    <property type="match status" value="2"/>
</dbReference>
<dbReference type="PROSITE" id="PS50931">
    <property type="entry name" value="HTH_LYSR"/>
    <property type="match status" value="1"/>
</dbReference>
<dbReference type="EMBL" id="AAWS01000014">
    <property type="protein sequence ID" value="EAY28674.1"/>
    <property type="molecule type" value="Genomic_DNA"/>
</dbReference>
<keyword evidence="4" id="KW-0804">Transcription</keyword>
<evidence type="ECO:0000313" key="7">
    <source>
        <dbReference type="Proteomes" id="UP000004095"/>
    </source>
</evidence>
<dbReference type="InterPro" id="IPR005119">
    <property type="entry name" value="LysR_subst-bd"/>
</dbReference>
<evidence type="ECO:0000256" key="4">
    <source>
        <dbReference type="ARBA" id="ARBA00023163"/>
    </source>
</evidence>
<keyword evidence="2" id="KW-0805">Transcription regulation</keyword>
<keyword evidence="3" id="KW-0238">DNA-binding</keyword>
<dbReference type="PANTHER" id="PTHR30346">
    <property type="entry name" value="TRANSCRIPTIONAL DUAL REGULATOR HCAR-RELATED"/>
    <property type="match status" value="1"/>
</dbReference>
<comment type="similarity">
    <text evidence="1">Belongs to the LysR transcriptional regulatory family.</text>
</comment>
<dbReference type="GO" id="GO:0003677">
    <property type="term" value="F:DNA binding"/>
    <property type="evidence" value="ECO:0007669"/>
    <property type="project" value="UniProtKB-KW"/>
</dbReference>
<evidence type="ECO:0000256" key="2">
    <source>
        <dbReference type="ARBA" id="ARBA00023015"/>
    </source>
</evidence>
<proteinExistence type="inferred from homology"/>
<dbReference type="CDD" id="cd08414">
    <property type="entry name" value="PBP2_LTTR_aromatics_like"/>
    <property type="match status" value="1"/>
</dbReference>
<dbReference type="eggNOG" id="COG0583">
    <property type="taxonomic scope" value="Bacteria"/>
</dbReference>
<protein>
    <submittedName>
        <fullName evidence="6">LysR family transcriptional regulatory protein, putative</fullName>
    </submittedName>
</protein>
<dbReference type="PRINTS" id="PR00039">
    <property type="entry name" value="HTHLYSR"/>
</dbReference>
<comment type="caution">
    <text evidence="6">The sequence shown here is derived from an EMBL/GenBank/DDBJ whole genome shotgun (WGS) entry which is preliminary data.</text>
</comment>
<reference evidence="6 7" key="1">
    <citation type="submission" date="2007-01" db="EMBL/GenBank/DDBJ databases">
        <authorList>
            <person name="Haygood M."/>
            <person name="Podell S."/>
            <person name="Anderson C."/>
            <person name="Hopkinson B."/>
            <person name="Roe K."/>
            <person name="Barbeau K."/>
            <person name="Gaasterland T."/>
            <person name="Ferriera S."/>
            <person name="Johnson J."/>
            <person name="Kravitz S."/>
            <person name="Beeson K."/>
            <person name="Sutton G."/>
            <person name="Rogers Y.-H."/>
            <person name="Friedman R."/>
            <person name="Frazier M."/>
            <person name="Venter J.C."/>
        </authorList>
    </citation>
    <scope>NUCLEOTIDE SEQUENCE [LARGE SCALE GENOMIC DNA]</scope>
    <source>
        <strain evidence="6 7">ATCC 23134</strain>
    </source>
</reference>
<dbReference type="OrthoDB" id="9803735at2"/>
<accession>A1ZLC0</accession>
<keyword evidence="7" id="KW-1185">Reference proteome</keyword>
<organism evidence="6 7">
    <name type="scientific">Microscilla marina ATCC 23134</name>
    <dbReference type="NCBI Taxonomy" id="313606"/>
    <lineage>
        <taxon>Bacteria</taxon>
        <taxon>Pseudomonadati</taxon>
        <taxon>Bacteroidota</taxon>
        <taxon>Cytophagia</taxon>
        <taxon>Cytophagales</taxon>
        <taxon>Microscillaceae</taxon>
        <taxon>Microscilla</taxon>
    </lineage>
</organism>